<feature type="region of interest" description="Disordered" evidence="2">
    <location>
        <begin position="166"/>
        <end position="186"/>
    </location>
</feature>
<proteinExistence type="predicted"/>
<reference evidence="5" key="2">
    <citation type="journal article" date="2007" name="Science">
        <title>Genome sequence of Aedes aegypti, a major arbovirus vector.</title>
        <authorList>
            <person name="Nene V."/>
            <person name="Wortman J.R."/>
            <person name="Lawson D."/>
            <person name="Haas B."/>
            <person name="Kodira C."/>
            <person name="Tu Z.J."/>
            <person name="Loftus B."/>
            <person name="Xi Z."/>
            <person name="Megy K."/>
            <person name="Grabherr M."/>
            <person name="Ren Q."/>
            <person name="Zdobnov E.M."/>
            <person name="Lobo N.F."/>
            <person name="Campbell K.S."/>
            <person name="Brown S.E."/>
            <person name="Bonaldo M.F."/>
            <person name="Zhu J."/>
            <person name="Sinkins S.P."/>
            <person name="Hogenkamp D.G."/>
            <person name="Amedeo P."/>
            <person name="Arensburger P."/>
            <person name="Atkinson P.W."/>
            <person name="Bidwell S."/>
            <person name="Biedler J."/>
            <person name="Birney E."/>
            <person name="Bruggner R.V."/>
            <person name="Costas J."/>
            <person name="Coy M.R."/>
            <person name="Crabtree J."/>
            <person name="Crawford M."/>
            <person name="Debruyn B."/>
            <person name="Decaprio D."/>
            <person name="Eiglmeier K."/>
            <person name="Eisenstadt E."/>
            <person name="El-Dorry H."/>
            <person name="Gelbart W.M."/>
            <person name="Gomes S.L."/>
            <person name="Hammond M."/>
            <person name="Hannick L.I."/>
            <person name="Hogan J.R."/>
            <person name="Holmes M.H."/>
            <person name="Jaffe D."/>
            <person name="Johnston J.S."/>
            <person name="Kennedy R.C."/>
            <person name="Koo H."/>
            <person name="Kravitz S."/>
            <person name="Kriventseva E.V."/>
            <person name="Kulp D."/>
            <person name="Labutti K."/>
            <person name="Lee E."/>
            <person name="Li S."/>
            <person name="Lovin D.D."/>
            <person name="Mao C."/>
            <person name="Mauceli E."/>
            <person name="Menck C.F."/>
            <person name="Miller J.R."/>
            <person name="Montgomery P."/>
            <person name="Mori A."/>
            <person name="Nascimento A.L."/>
            <person name="Naveira H.F."/>
            <person name="Nusbaum C."/>
            <person name="O'leary S."/>
            <person name="Orvis J."/>
            <person name="Pertea M."/>
            <person name="Quesneville H."/>
            <person name="Reidenbach K.R."/>
            <person name="Rogers Y.H."/>
            <person name="Roth C.W."/>
            <person name="Schneider J.R."/>
            <person name="Schatz M."/>
            <person name="Shumway M."/>
            <person name="Stanke M."/>
            <person name="Stinson E.O."/>
            <person name="Tubio J.M."/>
            <person name="Vanzee J.P."/>
            <person name="Verjovski-Almeida S."/>
            <person name="Werner D."/>
            <person name="White O."/>
            <person name="Wyder S."/>
            <person name="Zeng Q."/>
            <person name="Zhao Q."/>
            <person name="Zhao Y."/>
            <person name="Hill C.A."/>
            <person name="Raikhel A.S."/>
            <person name="Soares M.B."/>
            <person name="Knudson D.L."/>
            <person name="Lee N.H."/>
            <person name="Galagan J."/>
            <person name="Salzberg S.L."/>
            <person name="Paulsen I.T."/>
            <person name="Dimopoulos G."/>
            <person name="Collins F.H."/>
            <person name="Birren B."/>
            <person name="Fraser-Liggett C.M."/>
            <person name="Severson D.W."/>
        </authorList>
    </citation>
    <scope>NUCLEOTIDE SEQUENCE [LARGE SCALE GENOMIC DNA]</scope>
    <source>
        <strain evidence="5">Liverpool</strain>
    </source>
</reference>
<protein>
    <submittedName>
        <fullName evidence="5">AAEL013024-PA</fullName>
    </submittedName>
</protein>
<evidence type="ECO:0000313" key="6">
    <source>
        <dbReference type="Proteomes" id="UP000682892"/>
    </source>
</evidence>
<reference evidence="5" key="3">
    <citation type="submission" date="2012-09" db="EMBL/GenBank/DDBJ databases">
        <authorList>
            <consortium name="VectorBase"/>
        </authorList>
    </citation>
    <scope>NUCLEOTIDE SEQUENCE</scope>
    <source>
        <strain evidence="5">Liverpool</strain>
    </source>
</reference>
<evidence type="ECO:0000259" key="4">
    <source>
        <dbReference type="Pfam" id="PF16064"/>
    </source>
</evidence>
<dbReference type="KEGG" id="aag:5577117"/>
<feature type="compositionally biased region" description="Basic residues" evidence="2">
    <location>
        <begin position="479"/>
        <end position="489"/>
    </location>
</feature>
<feature type="region of interest" description="Disordered" evidence="2">
    <location>
        <begin position="479"/>
        <end position="550"/>
    </location>
</feature>
<dbReference type="Pfam" id="PF16064">
    <property type="entry name" value="DUF4806"/>
    <property type="match status" value="1"/>
</dbReference>
<feature type="chain" id="PRO_5030175085" evidence="3">
    <location>
        <begin position="20"/>
        <end position="550"/>
    </location>
</feature>
<dbReference type="EMBL" id="CH477961">
    <property type="protein sequence ID" value="EAT34768.1"/>
    <property type="molecule type" value="Genomic_DNA"/>
</dbReference>
<dbReference type="VEuPathDB" id="VectorBase:AAEL013024"/>
<dbReference type="AlphaFoldDB" id="Q16KF4"/>
<feature type="signal peptide" evidence="3">
    <location>
        <begin position="1"/>
        <end position="19"/>
    </location>
</feature>
<evidence type="ECO:0000256" key="3">
    <source>
        <dbReference type="SAM" id="SignalP"/>
    </source>
</evidence>
<feature type="domain" description="DUF4806" evidence="4">
    <location>
        <begin position="360"/>
        <end position="442"/>
    </location>
</feature>
<gene>
    <name evidence="5" type="ORF">AaeL_AAEL013024</name>
</gene>
<feature type="coiled-coil region" evidence="1">
    <location>
        <begin position="306"/>
        <end position="333"/>
    </location>
</feature>
<dbReference type="eggNOG" id="ENOG502TB0Q">
    <property type="taxonomic scope" value="Eukaryota"/>
</dbReference>
<evidence type="ECO:0000256" key="1">
    <source>
        <dbReference type="SAM" id="Coils"/>
    </source>
</evidence>
<keyword evidence="3" id="KW-0732">Signal</keyword>
<accession>Q16KF4</accession>
<feature type="compositionally biased region" description="Low complexity" evidence="2">
    <location>
        <begin position="522"/>
        <end position="531"/>
    </location>
</feature>
<sequence length="550" mass="61614">MMPTILALSLSLCEGKTQAGQRQWGMFSTEPHALTNNNSIWDAGGLISESFTTTCFHSNTKLGTGRVVLQIHVEIARIMPFAVVQTTNARGCNELSVVPASWLRGSRSGNILLWPNVKSVAEQERLLRDENSSPKKSWVKYKCKVKRNPIASFNAAKRMLDDLSGESSSEVSNLVRRKRKPKNNEANNFQEMLILNDTPCSSAAETTSSSVPIVIEVRGGVQGEIQDEFPRGTTSSPRQPPATVLTNVEDNVQNAQDEILQQPLPVLPVNGITTLSEDNVPEIQTVQYVAYDTADTVVEPGTQQCFDTVIKQLQETNSRLERLEKRIASIGTQNEFMLDAVRKFISHTTNIEQPSSFCFDPIKDENELADLENKLTDNDFKLKMINWLRLNVSGDCADNRMLGVLDLLFSKEFQTKCTWTGASRKGPKTAIMPNRHVLQLFQQVGTDESETVTQHKLASFFMKKLKNSLKRLLTTGMRRGTRHVRRRKQQCATKDGMKLEPEFTPEDHEENHSDHESDEHVSSVVDSSDAIEAVDIESDWNDPAFDDSSE</sequence>
<dbReference type="HOGENOM" id="CLU_032168_0_0_1"/>
<name>Q16KF4_AEDAE</name>
<evidence type="ECO:0000256" key="2">
    <source>
        <dbReference type="SAM" id="MobiDB-lite"/>
    </source>
</evidence>
<dbReference type="Proteomes" id="UP000682892">
    <property type="component" value="Unassembled WGS sequence"/>
</dbReference>
<reference evidence="5" key="1">
    <citation type="submission" date="2005-10" db="EMBL/GenBank/DDBJ databases">
        <authorList>
            <person name="Loftus B.J."/>
            <person name="Nene V.M."/>
            <person name="Hannick L.I."/>
            <person name="Bidwell S."/>
            <person name="Haas B."/>
            <person name="Amedeo P."/>
            <person name="Orvis J."/>
            <person name="Wortman J.R."/>
            <person name="White O.R."/>
            <person name="Salzberg S."/>
            <person name="Shumway M."/>
            <person name="Koo H."/>
            <person name="Zhao Y."/>
            <person name="Holmes M."/>
            <person name="Miller J."/>
            <person name="Schatz M."/>
            <person name="Pop M."/>
            <person name="Pai G."/>
            <person name="Utterback T."/>
            <person name="Rogers Y.-H."/>
            <person name="Kravitz S."/>
            <person name="Fraser C.M."/>
        </authorList>
    </citation>
    <scope>NUCLEOTIDE SEQUENCE</scope>
    <source>
        <strain evidence="5">Liverpool</strain>
    </source>
</reference>
<dbReference type="PaxDb" id="7159-AAEL013024-PA"/>
<dbReference type="PhylomeDB" id="Q16KF4"/>
<keyword evidence="1" id="KW-0175">Coiled coil</keyword>
<evidence type="ECO:0000313" key="5">
    <source>
        <dbReference type="EMBL" id="EAT34768.1"/>
    </source>
</evidence>
<feature type="compositionally biased region" description="Acidic residues" evidence="2">
    <location>
        <begin position="532"/>
        <end position="550"/>
    </location>
</feature>
<feature type="compositionally biased region" description="Basic and acidic residues" evidence="2">
    <location>
        <begin position="495"/>
        <end position="521"/>
    </location>
</feature>
<dbReference type="InterPro" id="IPR032071">
    <property type="entry name" value="DUF4806"/>
</dbReference>
<dbReference type="OMA" id="SHTTNIE"/>
<dbReference type="OrthoDB" id="7764626at2759"/>
<organism evidence="5 6">
    <name type="scientific">Aedes aegypti</name>
    <name type="common">Yellowfever mosquito</name>
    <name type="synonym">Culex aegypti</name>
    <dbReference type="NCBI Taxonomy" id="7159"/>
    <lineage>
        <taxon>Eukaryota</taxon>
        <taxon>Metazoa</taxon>
        <taxon>Ecdysozoa</taxon>
        <taxon>Arthropoda</taxon>
        <taxon>Hexapoda</taxon>
        <taxon>Insecta</taxon>
        <taxon>Pterygota</taxon>
        <taxon>Neoptera</taxon>
        <taxon>Endopterygota</taxon>
        <taxon>Diptera</taxon>
        <taxon>Nematocera</taxon>
        <taxon>Culicoidea</taxon>
        <taxon>Culicidae</taxon>
        <taxon>Culicinae</taxon>
        <taxon>Aedini</taxon>
        <taxon>Aedes</taxon>
        <taxon>Stegomyia</taxon>
    </lineage>
</organism>